<keyword evidence="3" id="KW-0472">Membrane</keyword>
<dbReference type="HOGENOM" id="CLU_314988_0_0_1"/>
<feature type="compositionally biased region" description="Low complexity" evidence="2">
    <location>
        <begin position="234"/>
        <end position="246"/>
    </location>
</feature>
<feature type="compositionally biased region" description="Low complexity" evidence="2">
    <location>
        <begin position="539"/>
        <end position="552"/>
    </location>
</feature>
<keyword evidence="3" id="KW-0812">Transmembrane</keyword>
<feature type="compositionally biased region" description="Basic residues" evidence="2">
    <location>
        <begin position="778"/>
        <end position="789"/>
    </location>
</feature>
<evidence type="ECO:0000313" key="4">
    <source>
        <dbReference type="EMBL" id="GAA99039.1"/>
    </source>
</evidence>
<feature type="region of interest" description="Disordered" evidence="2">
    <location>
        <begin position="234"/>
        <end position="256"/>
    </location>
</feature>
<feature type="compositionally biased region" description="Polar residues" evidence="2">
    <location>
        <begin position="395"/>
        <end position="422"/>
    </location>
</feature>
<evidence type="ECO:0000256" key="2">
    <source>
        <dbReference type="SAM" id="MobiDB-lite"/>
    </source>
</evidence>
<feature type="region of interest" description="Disordered" evidence="2">
    <location>
        <begin position="765"/>
        <end position="803"/>
    </location>
</feature>
<feature type="region of interest" description="Disordered" evidence="2">
    <location>
        <begin position="868"/>
        <end position="887"/>
    </location>
</feature>
<feature type="region of interest" description="Disordered" evidence="2">
    <location>
        <begin position="900"/>
        <end position="928"/>
    </location>
</feature>
<feature type="compositionally biased region" description="Polar residues" evidence="2">
    <location>
        <begin position="564"/>
        <end position="573"/>
    </location>
</feature>
<feature type="transmembrane region" description="Helical" evidence="3">
    <location>
        <begin position="14"/>
        <end position="33"/>
    </location>
</feature>
<keyword evidence="5" id="KW-1185">Reference proteome</keyword>
<feature type="region of interest" description="Disordered" evidence="2">
    <location>
        <begin position="527"/>
        <end position="597"/>
    </location>
</feature>
<feature type="region of interest" description="Disordered" evidence="2">
    <location>
        <begin position="275"/>
        <end position="442"/>
    </location>
</feature>
<evidence type="ECO:0000256" key="1">
    <source>
        <dbReference type="SAM" id="Coils"/>
    </source>
</evidence>
<feature type="compositionally biased region" description="Basic and acidic residues" evidence="2">
    <location>
        <begin position="346"/>
        <end position="369"/>
    </location>
</feature>
<reference evidence="4 5" key="2">
    <citation type="journal article" date="2012" name="Open Biol.">
        <title>Characteristics of nucleosomes and linker DNA regions on the genome of the basidiomycete Mixia osmundae revealed by mono- and dinucleosome mapping.</title>
        <authorList>
            <person name="Nishida H."/>
            <person name="Kondo S."/>
            <person name="Matsumoto T."/>
            <person name="Suzuki Y."/>
            <person name="Yoshikawa H."/>
            <person name="Taylor T.D."/>
            <person name="Sugiyama J."/>
        </authorList>
    </citation>
    <scope>NUCLEOTIDE SEQUENCE [LARGE SCALE GENOMIC DNA]</scope>
    <source>
        <strain evidence="5">CBS 9802 / IAM 14324 / JCM 22182 / KY 12970</strain>
    </source>
</reference>
<proteinExistence type="predicted"/>
<protein>
    <submittedName>
        <fullName evidence="4">Uncharacterized protein</fullName>
    </submittedName>
</protein>
<dbReference type="InParanoid" id="G7E879"/>
<dbReference type="PROSITE" id="PS51257">
    <property type="entry name" value="PROKAR_LIPOPROTEIN"/>
    <property type="match status" value="1"/>
</dbReference>
<keyword evidence="1" id="KW-0175">Coiled coil</keyword>
<dbReference type="EMBL" id="BABT02000170">
    <property type="protein sequence ID" value="GAA99039.1"/>
    <property type="molecule type" value="Genomic_DNA"/>
</dbReference>
<gene>
    <name evidence="4" type="primary">Mo05728</name>
    <name evidence="4" type="ORF">E5Q_05728</name>
</gene>
<organism evidence="4 5">
    <name type="scientific">Mixia osmundae (strain CBS 9802 / IAM 14324 / JCM 22182 / KY 12970)</name>
    <dbReference type="NCBI Taxonomy" id="764103"/>
    <lineage>
        <taxon>Eukaryota</taxon>
        <taxon>Fungi</taxon>
        <taxon>Dikarya</taxon>
        <taxon>Basidiomycota</taxon>
        <taxon>Pucciniomycotina</taxon>
        <taxon>Mixiomycetes</taxon>
        <taxon>Mixiales</taxon>
        <taxon>Mixiaceae</taxon>
        <taxon>Mixia</taxon>
    </lineage>
</organism>
<comment type="caution">
    <text evidence="4">The sequence shown here is derived from an EMBL/GenBank/DDBJ whole genome shotgun (WGS) entry which is preliminary data.</text>
</comment>
<reference evidence="4 5" key="1">
    <citation type="journal article" date="2011" name="J. Gen. Appl. Microbiol.">
        <title>Draft genome sequencing of the enigmatic basidiomycete Mixia osmundae.</title>
        <authorList>
            <person name="Nishida H."/>
            <person name="Nagatsuka Y."/>
            <person name="Sugiyama J."/>
        </authorList>
    </citation>
    <scope>NUCLEOTIDE SEQUENCE [LARGE SCALE GENOMIC DNA]</scope>
    <source>
        <strain evidence="5">CBS 9802 / IAM 14324 / JCM 22182 / KY 12970</strain>
    </source>
</reference>
<evidence type="ECO:0000313" key="5">
    <source>
        <dbReference type="Proteomes" id="UP000009131"/>
    </source>
</evidence>
<keyword evidence="3" id="KW-1133">Transmembrane helix</keyword>
<feature type="region of interest" description="Disordered" evidence="2">
    <location>
        <begin position="185"/>
        <end position="220"/>
    </location>
</feature>
<feature type="region of interest" description="Disordered" evidence="2">
    <location>
        <begin position="67"/>
        <end position="106"/>
    </location>
</feature>
<feature type="region of interest" description="Disordered" evidence="2">
    <location>
        <begin position="829"/>
        <end position="851"/>
    </location>
</feature>
<evidence type="ECO:0000256" key="3">
    <source>
        <dbReference type="SAM" id="Phobius"/>
    </source>
</evidence>
<feature type="coiled-coil region" evidence="1">
    <location>
        <begin position="607"/>
        <end position="634"/>
    </location>
</feature>
<dbReference type="Proteomes" id="UP000009131">
    <property type="component" value="Unassembled WGS sequence"/>
</dbReference>
<accession>G7E879</accession>
<feature type="compositionally biased region" description="Low complexity" evidence="2">
    <location>
        <begin position="209"/>
        <end position="220"/>
    </location>
</feature>
<sequence>MPVDGRPWLSTSNVLFMSTLFVVSCLYLIWVPLRRLFVHLRRSLAHNRANRAAAHLATVMAAEKSTAQLKKASKLSQHTAPPRRKSTPSTSPALIPPGSFSGPAMQSIHQDMPRVCTCGAPVLGPSGQIAVAKPAPKRATASAANTPVPASLAQLDVVAHESPSNDKYLANLPDDRSTRITKDAATQVERDEPYGSPSLTPVRPAVGRSSSSTSSNSSAARSFSLSDSLHSAAASTSGTSARSAHGNSPLDTVEGAQANDDTFDASLSPIYAHMSQTSKHVQRTGADSRVMDRSPSESSWQSDASYDRGVMTPPDSVERSINTRKASISHVAARTSIRQHAAARSAKADSASDRLFGSRDRRESERSDHLSPVQSNRAAARPTSQQQQAQATSQKPRLSQQVPWQATLSGSVPQRQAYNAPSSPSPGMLSPTAYRQPAQPTRAQMDAYNARDVHPAQANVHPITQNPYFATTTPPVSPGALTMLAAQQQIMHISQQLGLMPTFSPMPRAAPTLQGYAAVAASSLPASPVPANRHNQSRGQAYPAGQYQQAGQHITSARRPPNGYASSELSSPHGSAAQAQRRPASASDSSASGPAHGAPFLALSRQVDEMMVDLQGAQQALLEAEIQKERLIKDVEVANWRAECIHEDWLIIGRETRNLVQQLTDALRIAQVRSRRNSAVDDVTRLSPASAQVNPNKGIPEVSVASADSSRPTGLTIVTQDALLSSTSSPRADLLHNSLIDRAEYVADDLERQLQRDIATMCASSAYKAQDMQPNRGPTRRRSARRRRSPAGSVPTSPLPFDAEGNEVEMTLFSPEYRRSSAGQTLLMPSGHMQRSTSHESGSRSPVLNGKLAPDGAAVGLGLHLREHSSGKASTTASTDGDDDDVSLVGDDAFVGYLPRMSKTEARTAEPGPVEAVRARTRSASNQF</sequence>
<dbReference type="AlphaFoldDB" id="G7E879"/>
<feature type="compositionally biased region" description="Low complexity" evidence="2">
    <location>
        <begin position="377"/>
        <end position="394"/>
    </location>
</feature>
<feature type="compositionally biased region" description="Low complexity" evidence="2">
    <location>
        <begin position="574"/>
        <end position="595"/>
    </location>
</feature>
<dbReference type="RefSeq" id="XP_014570388.1">
    <property type="nucleotide sequence ID" value="XM_014714902.1"/>
</dbReference>
<name>G7E879_MIXOS</name>